<organism evidence="7 8">
    <name type="scientific">Lichenibacterium ramalinae</name>
    <dbReference type="NCBI Taxonomy" id="2316527"/>
    <lineage>
        <taxon>Bacteria</taxon>
        <taxon>Pseudomonadati</taxon>
        <taxon>Pseudomonadota</taxon>
        <taxon>Alphaproteobacteria</taxon>
        <taxon>Hyphomicrobiales</taxon>
        <taxon>Lichenihabitantaceae</taxon>
        <taxon>Lichenibacterium</taxon>
    </lineage>
</organism>
<proteinExistence type="predicted"/>
<dbReference type="PANTHER" id="PTHR47089">
    <property type="entry name" value="ABC TRANSPORTER, PERMEASE PROTEIN"/>
    <property type="match status" value="1"/>
</dbReference>
<evidence type="ECO:0000256" key="1">
    <source>
        <dbReference type="ARBA" id="ARBA00004651"/>
    </source>
</evidence>
<feature type="transmembrane region" description="Helical" evidence="6">
    <location>
        <begin position="304"/>
        <end position="325"/>
    </location>
</feature>
<dbReference type="AlphaFoldDB" id="A0A4Q2R6T3"/>
<dbReference type="PANTHER" id="PTHR47089:SF1">
    <property type="entry name" value="GUANOSINE ABC TRANSPORTER PERMEASE PROTEIN NUPP"/>
    <property type="match status" value="1"/>
</dbReference>
<dbReference type="EMBL" id="QYBC01000023">
    <property type="protein sequence ID" value="RYB02092.1"/>
    <property type="molecule type" value="Genomic_DNA"/>
</dbReference>
<keyword evidence="3 6" id="KW-0812">Transmembrane</keyword>
<evidence type="ECO:0000256" key="4">
    <source>
        <dbReference type="ARBA" id="ARBA00022989"/>
    </source>
</evidence>
<feature type="transmembrane region" description="Helical" evidence="6">
    <location>
        <begin position="58"/>
        <end position="81"/>
    </location>
</feature>
<evidence type="ECO:0000256" key="6">
    <source>
        <dbReference type="SAM" id="Phobius"/>
    </source>
</evidence>
<dbReference type="OrthoDB" id="9809785at2"/>
<feature type="transmembrane region" description="Helical" evidence="6">
    <location>
        <begin position="281"/>
        <end position="297"/>
    </location>
</feature>
<keyword evidence="8" id="KW-1185">Reference proteome</keyword>
<dbReference type="RefSeq" id="WP_129221459.1">
    <property type="nucleotide sequence ID" value="NZ_QYBC01000023.1"/>
</dbReference>
<feature type="transmembrane region" description="Helical" evidence="6">
    <location>
        <begin position="153"/>
        <end position="171"/>
    </location>
</feature>
<dbReference type="GO" id="GO:0022857">
    <property type="term" value="F:transmembrane transporter activity"/>
    <property type="evidence" value="ECO:0007669"/>
    <property type="project" value="InterPro"/>
</dbReference>
<feature type="transmembrane region" description="Helical" evidence="6">
    <location>
        <begin position="12"/>
        <end position="38"/>
    </location>
</feature>
<sequence length="362" mass="37465">MHIELQPRLDPPRWLGVAAPVAAFAVALLIGGLIVALLGKSPLDAFRVYFVDPLTQDWSLEALAVKASPLVLIAVGLCFCFRANLWNIGAEGQFIAGGALGGALALATHGVPHDGPLGGSWILPAMLALGVVGGALYALIPAVLLVTLGVSEILTSLMLVYVARLALDYLVRGPWRDPQGFNFPVSVNFDPDATLPSLVEGASLHAGVLVTLAVVVLAAVVFGRTMLGYEIRIVGAAPRAARFAGFSERKLALAAFALSGGLAGLAGIMEVSGQIGQLQPSISPGYGFTAIIVAFLGRLQPVGILVAGLVLALTYVGGEGAQIALKLPLDVTTAFQGILLICVLGADVVTRYRVRLVGRVLA</sequence>
<keyword evidence="2" id="KW-1003">Cell membrane</keyword>
<dbReference type="GO" id="GO:0005886">
    <property type="term" value="C:plasma membrane"/>
    <property type="evidence" value="ECO:0007669"/>
    <property type="project" value="UniProtKB-SubCell"/>
</dbReference>
<dbReference type="Proteomes" id="UP000289411">
    <property type="component" value="Unassembled WGS sequence"/>
</dbReference>
<feature type="transmembrane region" description="Helical" evidence="6">
    <location>
        <begin position="123"/>
        <end position="146"/>
    </location>
</feature>
<keyword evidence="4 6" id="KW-1133">Transmembrane helix</keyword>
<reference evidence="7 8" key="2">
    <citation type="submission" date="2019-02" db="EMBL/GenBank/DDBJ databases">
        <title>'Lichenibacterium ramalinii' gen. nov. sp. nov., 'Lichenibacterium minor' gen. nov. sp. nov.</title>
        <authorList>
            <person name="Pankratov T."/>
        </authorList>
    </citation>
    <scope>NUCLEOTIDE SEQUENCE [LARGE SCALE GENOMIC DNA]</scope>
    <source>
        <strain evidence="7 8">RmlP001</strain>
    </source>
</reference>
<feature type="transmembrane region" description="Helical" evidence="6">
    <location>
        <begin position="93"/>
        <end position="111"/>
    </location>
</feature>
<name>A0A4Q2R6T3_9HYPH</name>
<keyword evidence="5 6" id="KW-0472">Membrane</keyword>
<dbReference type="Pfam" id="PF02653">
    <property type="entry name" value="BPD_transp_2"/>
    <property type="match status" value="1"/>
</dbReference>
<evidence type="ECO:0000256" key="2">
    <source>
        <dbReference type="ARBA" id="ARBA00022475"/>
    </source>
</evidence>
<protein>
    <submittedName>
        <fullName evidence="7">ABC transporter permease</fullName>
    </submittedName>
</protein>
<gene>
    <name evidence="7" type="ORF">D3272_22450</name>
</gene>
<comment type="subcellular location">
    <subcellularLocation>
        <location evidence="1">Cell membrane</location>
        <topology evidence="1">Multi-pass membrane protein</topology>
    </subcellularLocation>
</comment>
<feature type="transmembrane region" description="Helical" evidence="6">
    <location>
        <begin position="202"/>
        <end position="222"/>
    </location>
</feature>
<feature type="transmembrane region" description="Helical" evidence="6">
    <location>
        <begin position="251"/>
        <end position="269"/>
    </location>
</feature>
<comment type="caution">
    <text evidence="7">The sequence shown here is derived from an EMBL/GenBank/DDBJ whole genome shotgun (WGS) entry which is preliminary data.</text>
</comment>
<dbReference type="CDD" id="cd06580">
    <property type="entry name" value="TM_PBP1_transp_TpRbsC_like"/>
    <property type="match status" value="1"/>
</dbReference>
<dbReference type="InterPro" id="IPR001851">
    <property type="entry name" value="ABC_transp_permease"/>
</dbReference>
<accession>A0A4Q2R6T3</accession>
<evidence type="ECO:0000256" key="3">
    <source>
        <dbReference type="ARBA" id="ARBA00022692"/>
    </source>
</evidence>
<evidence type="ECO:0000313" key="7">
    <source>
        <dbReference type="EMBL" id="RYB02092.1"/>
    </source>
</evidence>
<feature type="transmembrane region" description="Helical" evidence="6">
    <location>
        <begin position="331"/>
        <end position="349"/>
    </location>
</feature>
<evidence type="ECO:0000313" key="8">
    <source>
        <dbReference type="Proteomes" id="UP000289411"/>
    </source>
</evidence>
<reference evidence="7 8" key="1">
    <citation type="submission" date="2018-09" db="EMBL/GenBank/DDBJ databases">
        <authorList>
            <person name="Grouzdev D.S."/>
            <person name="Krutkina M.S."/>
        </authorList>
    </citation>
    <scope>NUCLEOTIDE SEQUENCE [LARGE SCALE GENOMIC DNA]</scope>
    <source>
        <strain evidence="7 8">RmlP001</strain>
    </source>
</reference>
<evidence type="ECO:0000256" key="5">
    <source>
        <dbReference type="ARBA" id="ARBA00023136"/>
    </source>
</evidence>